<proteinExistence type="predicted"/>
<dbReference type="OrthoDB" id="796902at2"/>
<evidence type="ECO:0000256" key="1">
    <source>
        <dbReference type="SAM" id="SignalP"/>
    </source>
</evidence>
<gene>
    <name evidence="2" type="ORF">GO816_12020</name>
</gene>
<keyword evidence="1" id="KW-0732">Signal</keyword>
<protein>
    <submittedName>
        <fullName evidence="2">Uncharacterized protein</fullName>
    </submittedName>
</protein>
<dbReference type="AlphaFoldDB" id="A0A6I4IQX5"/>
<dbReference type="Proteomes" id="UP000434850">
    <property type="component" value="Unassembled WGS sequence"/>
</dbReference>
<dbReference type="RefSeq" id="WP_157542173.1">
    <property type="nucleotide sequence ID" value="NZ_WQLA01000004.1"/>
</dbReference>
<name>A0A6I4IQX5_9SPHI</name>
<evidence type="ECO:0000313" key="3">
    <source>
        <dbReference type="Proteomes" id="UP000434850"/>
    </source>
</evidence>
<accession>A0A6I4IQX5</accession>
<comment type="caution">
    <text evidence="2">The sequence shown here is derived from an EMBL/GenBank/DDBJ whole genome shotgun (WGS) entry which is preliminary data.</text>
</comment>
<feature type="signal peptide" evidence="1">
    <location>
        <begin position="1"/>
        <end position="19"/>
    </location>
</feature>
<keyword evidence="3" id="KW-1185">Reference proteome</keyword>
<organism evidence="2 3">
    <name type="scientific">Mucilaginibacter aquatilis</name>
    <dbReference type="NCBI Taxonomy" id="1517760"/>
    <lineage>
        <taxon>Bacteria</taxon>
        <taxon>Pseudomonadati</taxon>
        <taxon>Bacteroidota</taxon>
        <taxon>Sphingobacteriia</taxon>
        <taxon>Sphingobacteriales</taxon>
        <taxon>Sphingobacteriaceae</taxon>
        <taxon>Mucilaginibacter</taxon>
    </lineage>
</organism>
<evidence type="ECO:0000313" key="2">
    <source>
        <dbReference type="EMBL" id="MVN91854.1"/>
    </source>
</evidence>
<sequence length="157" mass="17746">MKSLLLLLGLCLSSILCKAQQNLLSYDDLVYLINNNLQKADDFMQSKGYTLLKSKKATNLKYHMALPGNSSTDVELRADGRRLYIYIATDELQQLNLVNNSIAPYLLGAEETSGVVNYKVKDLGNIYIMVTDKVPFNPIKKDYDIRIVSDRNITAYN</sequence>
<dbReference type="EMBL" id="WQLA01000004">
    <property type="protein sequence ID" value="MVN91854.1"/>
    <property type="molecule type" value="Genomic_DNA"/>
</dbReference>
<feature type="chain" id="PRO_5026358659" evidence="1">
    <location>
        <begin position="20"/>
        <end position="157"/>
    </location>
</feature>
<reference evidence="2 3" key="1">
    <citation type="submission" date="2019-12" db="EMBL/GenBank/DDBJ databases">
        <title>Mucilaginibacter sp. HME9299 genome sequencing and assembly.</title>
        <authorList>
            <person name="Kang H."/>
            <person name="Kim H."/>
            <person name="Joh K."/>
        </authorList>
    </citation>
    <scope>NUCLEOTIDE SEQUENCE [LARGE SCALE GENOMIC DNA]</scope>
    <source>
        <strain evidence="2 3">HME9299</strain>
    </source>
</reference>